<feature type="region of interest" description="Disordered" evidence="1">
    <location>
        <begin position="176"/>
        <end position="236"/>
    </location>
</feature>
<evidence type="ECO:0000313" key="3">
    <source>
        <dbReference type="Proteomes" id="UP000542342"/>
    </source>
</evidence>
<dbReference type="RefSeq" id="WP_194536115.1">
    <property type="nucleotide sequence ID" value="NZ_JACEFB010000001.1"/>
</dbReference>
<evidence type="ECO:0000313" key="2">
    <source>
        <dbReference type="EMBL" id="MBA2224683.1"/>
    </source>
</evidence>
<keyword evidence="3" id="KW-1185">Reference proteome</keyword>
<dbReference type="AlphaFoldDB" id="A0A7V8VAY0"/>
<dbReference type="EMBL" id="JACEFB010000001">
    <property type="protein sequence ID" value="MBA2224683.1"/>
    <property type="molecule type" value="Genomic_DNA"/>
</dbReference>
<proteinExistence type="predicted"/>
<dbReference type="Proteomes" id="UP000542342">
    <property type="component" value="Unassembled WGS sequence"/>
</dbReference>
<accession>A0A7V8VAY0</accession>
<gene>
    <name evidence="2" type="ORF">H0921_00735</name>
</gene>
<comment type="caution">
    <text evidence="2">The sequence shown here is derived from an EMBL/GenBank/DDBJ whole genome shotgun (WGS) entry which is preliminary data.</text>
</comment>
<sequence>MRLQTITEDDRTSRVHRQAKKLLSGLIGDLVTDPAAVYDHLIRGISNVNQFLMEDHDWWDELFGLLRPFDPQALEGFYEQTLRHVMELVRGRVKREFDLTEGLVSGFLGLLRKIAFFVIKAAIAGLVADSDGPEPEPPASVTGRRHARRREYIGYLNLVAATHFMGQVLDHAEEYRQGKASERNHQKGARDAAGNDPGREGTRRAVGTVSGLNPPQRPRGGRPLPEGPSSDEDGGR</sequence>
<organism evidence="2 3">
    <name type="scientific">Thermogemmata fonticola</name>
    <dbReference type="NCBI Taxonomy" id="2755323"/>
    <lineage>
        <taxon>Bacteria</taxon>
        <taxon>Pseudomonadati</taxon>
        <taxon>Planctomycetota</taxon>
        <taxon>Planctomycetia</taxon>
        <taxon>Gemmatales</taxon>
        <taxon>Gemmataceae</taxon>
        <taxon>Thermogemmata</taxon>
    </lineage>
</organism>
<name>A0A7V8VAY0_9BACT</name>
<reference evidence="2 3" key="1">
    <citation type="submission" date="2020-07" db="EMBL/GenBank/DDBJ databases">
        <title>Thermogemmata thermophila gen. nov., sp. nov., a novel moderate thermophilic planctomycete from a Kamchatka hot spring.</title>
        <authorList>
            <person name="Elcheninov A.G."/>
            <person name="Podosokorskaya O.A."/>
            <person name="Kovaleva O.L."/>
            <person name="Novikov A."/>
            <person name="Bonch-Osmolovskaya E.A."/>
            <person name="Toshchakov S.V."/>
            <person name="Kublanov I.V."/>
        </authorList>
    </citation>
    <scope>NUCLEOTIDE SEQUENCE [LARGE SCALE GENOMIC DNA]</scope>
    <source>
        <strain evidence="2 3">2918</strain>
    </source>
</reference>
<protein>
    <submittedName>
        <fullName evidence="2">Uncharacterized protein</fullName>
    </submittedName>
</protein>
<feature type="compositionally biased region" description="Basic and acidic residues" evidence="1">
    <location>
        <begin position="176"/>
        <end position="190"/>
    </location>
</feature>
<evidence type="ECO:0000256" key="1">
    <source>
        <dbReference type="SAM" id="MobiDB-lite"/>
    </source>
</evidence>